<protein>
    <submittedName>
        <fullName evidence="2">Uncharacterized protein</fullName>
    </submittedName>
</protein>
<evidence type="ECO:0000313" key="3">
    <source>
        <dbReference type="Proteomes" id="UP001154282"/>
    </source>
</evidence>
<name>A0AAV0N850_9ROSI</name>
<gene>
    <name evidence="2" type="ORF">LITE_LOCUS32079</name>
</gene>
<evidence type="ECO:0000256" key="1">
    <source>
        <dbReference type="SAM" id="MobiDB-lite"/>
    </source>
</evidence>
<comment type="caution">
    <text evidence="2">The sequence shown here is derived from an EMBL/GenBank/DDBJ whole genome shotgun (WGS) entry which is preliminary data.</text>
</comment>
<dbReference type="Proteomes" id="UP001154282">
    <property type="component" value="Unassembled WGS sequence"/>
</dbReference>
<accession>A0AAV0N850</accession>
<keyword evidence="3" id="KW-1185">Reference proteome</keyword>
<sequence>MNDLAGEFVGRREEALDAQSVPWKMAGENRNKGAKEMSSEFHDERYSPDPTDRPTAVTSSNATARVSTTLMDSFKNAERGQTLFKGRKGEIQFNILFPSKPFIEEQFSGLEQEKRQCFAL</sequence>
<dbReference type="AlphaFoldDB" id="A0AAV0N850"/>
<feature type="compositionally biased region" description="Basic and acidic residues" evidence="1">
    <location>
        <begin position="27"/>
        <end position="52"/>
    </location>
</feature>
<organism evidence="2 3">
    <name type="scientific">Linum tenue</name>
    <dbReference type="NCBI Taxonomy" id="586396"/>
    <lineage>
        <taxon>Eukaryota</taxon>
        <taxon>Viridiplantae</taxon>
        <taxon>Streptophyta</taxon>
        <taxon>Embryophyta</taxon>
        <taxon>Tracheophyta</taxon>
        <taxon>Spermatophyta</taxon>
        <taxon>Magnoliopsida</taxon>
        <taxon>eudicotyledons</taxon>
        <taxon>Gunneridae</taxon>
        <taxon>Pentapetalae</taxon>
        <taxon>rosids</taxon>
        <taxon>fabids</taxon>
        <taxon>Malpighiales</taxon>
        <taxon>Linaceae</taxon>
        <taxon>Linum</taxon>
    </lineage>
</organism>
<proteinExistence type="predicted"/>
<feature type="region of interest" description="Disordered" evidence="1">
    <location>
        <begin position="16"/>
        <end position="61"/>
    </location>
</feature>
<dbReference type="EMBL" id="CAMGYJ010000008">
    <property type="protein sequence ID" value="CAI0454717.1"/>
    <property type="molecule type" value="Genomic_DNA"/>
</dbReference>
<reference evidence="2" key="1">
    <citation type="submission" date="2022-08" db="EMBL/GenBank/DDBJ databases">
        <authorList>
            <person name="Gutierrez-Valencia J."/>
        </authorList>
    </citation>
    <scope>NUCLEOTIDE SEQUENCE</scope>
</reference>
<evidence type="ECO:0000313" key="2">
    <source>
        <dbReference type="EMBL" id="CAI0454717.1"/>
    </source>
</evidence>